<organism evidence="2 3">
    <name type="scientific">Lepidopterella palustris CBS 459.81</name>
    <dbReference type="NCBI Taxonomy" id="1314670"/>
    <lineage>
        <taxon>Eukaryota</taxon>
        <taxon>Fungi</taxon>
        <taxon>Dikarya</taxon>
        <taxon>Ascomycota</taxon>
        <taxon>Pezizomycotina</taxon>
        <taxon>Dothideomycetes</taxon>
        <taxon>Pleosporomycetidae</taxon>
        <taxon>Mytilinidiales</taxon>
        <taxon>Argynnaceae</taxon>
        <taxon>Lepidopterella</taxon>
    </lineage>
</organism>
<dbReference type="Proteomes" id="UP000250266">
    <property type="component" value="Unassembled WGS sequence"/>
</dbReference>
<accession>A0A8E2JEN1</accession>
<evidence type="ECO:0000256" key="1">
    <source>
        <dbReference type="SAM" id="MobiDB-lite"/>
    </source>
</evidence>
<protein>
    <submittedName>
        <fullName evidence="2">Uncharacterized protein</fullName>
    </submittedName>
</protein>
<dbReference type="EMBL" id="KV744990">
    <property type="protein sequence ID" value="OCK79739.1"/>
    <property type="molecule type" value="Genomic_DNA"/>
</dbReference>
<dbReference type="AlphaFoldDB" id="A0A8E2JEN1"/>
<name>A0A8E2JEN1_9PEZI</name>
<proteinExistence type="predicted"/>
<feature type="compositionally biased region" description="Basic and acidic residues" evidence="1">
    <location>
        <begin position="178"/>
        <end position="189"/>
    </location>
</feature>
<sequence length="189" mass="20607">MQWKILQDLEPQRKGIELLRAARSLTQHVAADISVAKSTEGSVVLEIRFYIALRKVIADVASPDMILSKTLQIDASVAWIEAPGAPQPIPYREGGWALCSRCAVNSQSEVVSPLLGVSSASDNIILAPKDVNPNAINSTSEVEEAAVPTIKVDDDSDVSINVITFKGSDDLNEEDDRDSQKDEREEQYS</sequence>
<evidence type="ECO:0000313" key="2">
    <source>
        <dbReference type="EMBL" id="OCK79739.1"/>
    </source>
</evidence>
<feature type="region of interest" description="Disordered" evidence="1">
    <location>
        <begin position="164"/>
        <end position="189"/>
    </location>
</feature>
<reference evidence="2 3" key="1">
    <citation type="journal article" date="2016" name="Nat. Commun.">
        <title>Ectomycorrhizal ecology is imprinted in the genome of the dominant symbiotic fungus Cenococcum geophilum.</title>
        <authorList>
            <consortium name="DOE Joint Genome Institute"/>
            <person name="Peter M."/>
            <person name="Kohler A."/>
            <person name="Ohm R.A."/>
            <person name="Kuo A."/>
            <person name="Krutzmann J."/>
            <person name="Morin E."/>
            <person name="Arend M."/>
            <person name="Barry K.W."/>
            <person name="Binder M."/>
            <person name="Choi C."/>
            <person name="Clum A."/>
            <person name="Copeland A."/>
            <person name="Grisel N."/>
            <person name="Haridas S."/>
            <person name="Kipfer T."/>
            <person name="LaButti K."/>
            <person name="Lindquist E."/>
            <person name="Lipzen A."/>
            <person name="Maire R."/>
            <person name="Meier B."/>
            <person name="Mihaltcheva S."/>
            <person name="Molinier V."/>
            <person name="Murat C."/>
            <person name="Poggeler S."/>
            <person name="Quandt C.A."/>
            <person name="Sperisen C."/>
            <person name="Tritt A."/>
            <person name="Tisserant E."/>
            <person name="Crous P.W."/>
            <person name="Henrissat B."/>
            <person name="Nehls U."/>
            <person name="Egli S."/>
            <person name="Spatafora J.W."/>
            <person name="Grigoriev I.V."/>
            <person name="Martin F.M."/>
        </authorList>
    </citation>
    <scope>NUCLEOTIDE SEQUENCE [LARGE SCALE GENOMIC DNA]</scope>
    <source>
        <strain evidence="2 3">CBS 459.81</strain>
    </source>
</reference>
<evidence type="ECO:0000313" key="3">
    <source>
        <dbReference type="Proteomes" id="UP000250266"/>
    </source>
</evidence>
<gene>
    <name evidence="2" type="ORF">K432DRAFT_443663</name>
</gene>
<keyword evidence="3" id="KW-1185">Reference proteome</keyword>